<protein>
    <submittedName>
        <fullName evidence="1">Uncharacterized protein</fullName>
    </submittedName>
</protein>
<dbReference type="EMBL" id="FPHK01000020">
    <property type="protein sequence ID" value="SFV56380.1"/>
    <property type="molecule type" value="Genomic_DNA"/>
</dbReference>
<evidence type="ECO:0000313" key="1">
    <source>
        <dbReference type="EMBL" id="SFV56380.1"/>
    </source>
</evidence>
<gene>
    <name evidence="1" type="ORF">MNB_SM-6-148</name>
</gene>
<name>A0A1W1BS38_9ZZZZ</name>
<reference evidence="1" key="1">
    <citation type="submission" date="2016-10" db="EMBL/GenBank/DDBJ databases">
        <authorList>
            <person name="de Groot N.N."/>
        </authorList>
    </citation>
    <scope>NUCLEOTIDE SEQUENCE</scope>
</reference>
<dbReference type="AlphaFoldDB" id="A0A1W1BS38"/>
<proteinExistence type="predicted"/>
<accession>A0A1W1BS38</accession>
<sequence length="143" mass="16452">MKAKAIKTEKYLTQDEIQKHLQNVEYIIMATPAPEHFIATPLHFTIFLNTSDTIPDDIQKAILDKFRAEYEIEDPAELLSQIMPVGFAVNSAQETPMPMLLIKPEDQRSIPHVPMHVMDFLADSNEFNEVKEKNLTGWSYAYE</sequence>
<organism evidence="1">
    <name type="scientific">hydrothermal vent metagenome</name>
    <dbReference type="NCBI Taxonomy" id="652676"/>
    <lineage>
        <taxon>unclassified sequences</taxon>
        <taxon>metagenomes</taxon>
        <taxon>ecological metagenomes</taxon>
    </lineage>
</organism>